<evidence type="ECO:0000313" key="1">
    <source>
        <dbReference type="EMBL" id="KAI6084352.1"/>
    </source>
</evidence>
<gene>
    <name evidence="1" type="ORF">F4821DRAFT_171175</name>
</gene>
<reference evidence="1 2" key="1">
    <citation type="journal article" date="2022" name="New Phytol.">
        <title>Ecological generalism drives hyperdiversity of secondary metabolite gene clusters in xylarialean endophytes.</title>
        <authorList>
            <person name="Franco M.E.E."/>
            <person name="Wisecaver J.H."/>
            <person name="Arnold A.E."/>
            <person name="Ju Y.M."/>
            <person name="Slot J.C."/>
            <person name="Ahrendt S."/>
            <person name="Moore L.P."/>
            <person name="Eastman K.E."/>
            <person name="Scott K."/>
            <person name="Konkel Z."/>
            <person name="Mondo S.J."/>
            <person name="Kuo A."/>
            <person name="Hayes R.D."/>
            <person name="Haridas S."/>
            <person name="Andreopoulos B."/>
            <person name="Riley R."/>
            <person name="LaButti K."/>
            <person name="Pangilinan J."/>
            <person name="Lipzen A."/>
            <person name="Amirebrahimi M."/>
            <person name="Yan J."/>
            <person name="Adam C."/>
            <person name="Keymanesh K."/>
            <person name="Ng V."/>
            <person name="Louie K."/>
            <person name="Northen T."/>
            <person name="Drula E."/>
            <person name="Henrissat B."/>
            <person name="Hsieh H.M."/>
            <person name="Youens-Clark K."/>
            <person name="Lutzoni F."/>
            <person name="Miadlikowska J."/>
            <person name="Eastwood D.C."/>
            <person name="Hamelin R.C."/>
            <person name="Grigoriev I.V."/>
            <person name="U'Ren J.M."/>
        </authorList>
    </citation>
    <scope>NUCLEOTIDE SEQUENCE [LARGE SCALE GENOMIC DNA]</scope>
    <source>
        <strain evidence="1 2">ER1909</strain>
    </source>
</reference>
<proteinExistence type="predicted"/>
<accession>A0ACC0CV97</accession>
<comment type="caution">
    <text evidence="1">The sequence shown here is derived from an EMBL/GenBank/DDBJ whole genome shotgun (WGS) entry which is preliminary data.</text>
</comment>
<protein>
    <submittedName>
        <fullName evidence="1">GTPase</fullName>
    </submittedName>
</protein>
<organism evidence="1 2">
    <name type="scientific">Hypoxylon rubiginosum</name>
    <dbReference type="NCBI Taxonomy" id="110542"/>
    <lineage>
        <taxon>Eukaryota</taxon>
        <taxon>Fungi</taxon>
        <taxon>Dikarya</taxon>
        <taxon>Ascomycota</taxon>
        <taxon>Pezizomycotina</taxon>
        <taxon>Sordariomycetes</taxon>
        <taxon>Xylariomycetidae</taxon>
        <taxon>Xylariales</taxon>
        <taxon>Hypoxylaceae</taxon>
        <taxon>Hypoxylon</taxon>
    </lineage>
</organism>
<name>A0ACC0CV97_9PEZI</name>
<keyword evidence="2" id="KW-1185">Reference proteome</keyword>
<dbReference type="Proteomes" id="UP001497680">
    <property type="component" value="Unassembled WGS sequence"/>
</dbReference>
<evidence type="ECO:0000313" key="2">
    <source>
        <dbReference type="Proteomes" id="UP001497680"/>
    </source>
</evidence>
<dbReference type="EMBL" id="MU394338">
    <property type="protein sequence ID" value="KAI6084352.1"/>
    <property type="molecule type" value="Genomic_DNA"/>
</dbReference>
<sequence length="2568" mass="286140">MNGDAGLVGCLVERLTTRLPHRTGTPGQDLHNDDVAVITRATLVKVSGSSIGAVLESLVSLLEELGRPYKTFASHPPHILLTEVYILSLAADCCSAHWQALRNANSNGVPRVPGSRPKDPEPLDNELVNRIFDLLKFLLQPLPESYVLPAKTILDERSAREIFDTRFGDSMPRAVSRSGSDDSRDTRAATNDDVDDVEPCIKVIVEFVTASSWSASFEYVRNVIYGIRATAPAQVVPTLAMAEEEKTALVILRFISYMWVDGQKLGLIIQELCSSFLHFRRAYQNTVAVITPLLITRWIERYPEEFVELHSQHRKLDGGPDTLFDMTQTVTDSGKRRSTLYPFQISLLMLVPDVFEVASNLRDAKTGGMAKKVAFLESLRKALRNKNDAAGYCLISLLRAARHFDDDGDAAILSYAMDVQDEVRDAVFRRYSPNGDGTLFDQDLTTAAFISLTHLNFEGSVESLTQSCLNSSAPHPFKIAIIQACSYFARQPNAEDYRRLFAEIAGYIQSRLKAMSAISADMYIGDRHSQRKTSETSSSTTSVICNILNFLDASPKTLFEAAPSESPDAEQFYEEIFEAFVSCLVTANDTVRALASGLARKLLAPNGVLSALRKSKRLDSHSFGIKFWRLTSLVLTEMCEKHEQQDDDTLLKSIHGYLESRLLLLSSIQELSVVSEDIPERIATSTRLETLFLTSLCSADIDTCQLVTSCIGLFNEECRILDSTVDAGKTANLLLRNGEVFGEIASPDFRFTGMMAFQKRIRALLRRMQYPSVGILDAWERAFEKWLHLSKDVSTASVDSVDEKSFSEWRNLSGFLASLGGICTAEQAYILEEPAAGGLKWIDRLSSENHEEPLLNRYLQLSTQLLACTNVRVRETTREVLSADISPTLYQPLFRALESELEVLFTGALETSAGKGQDVEIIFAEQAASLLKALVERLQTPSELGAASSVHFSSLGLSFAKFLDGVADNIASLRVKIKICQLCESVNKKKEHLNLRDDVRKRNQLLEFIFSWIARPRTPPSEANYTQHRQDDTTRVQRDLDKACLRCLAELTYRLPLQPGDGQSDAGTSEIKSQMFRTYFNRFLSLLNYEPSDSIRGDAIPSASNRDEAGSTSDLAITILSNLLSANIDVGLKYSLSIGYNENIEIRTAFVKVLYNILVQGTEFSNLSDKAVNEKYDELLEFLTHDMTLAVAISTVCPSGEVEELTISMLNIFESRGLTFELMEALIKQEIEETENESEILRRNCVATKMLSIYAKWKGAGYLKATLQKVVERLMLTSKDLDLELDPTRISSQEELQKNALQLRIVAKVFIDDICASSTSIPSSFRKICSIISASVMPRFQEAKYTAVGAFIFLRFFCPAIVAPEAENLVDVAPSKEMRRGLLLIAKVIQNLANNVLFGAKEPYMYPLNDFLTQNIYRVTTFLREISVPPTSTETPPAENETFEFGSCVALHRFLYEHWDHVRQRLMSQERRDHVRSPNELARGRSPLLEPLRALITNLGPPPLAVTWNRPQISANTPLAYSRFQHFMLRNAFRSTDSFMTSRAIYDGGESRDGLSVICVILRHIDQDSIDYDTLLYCFLKIASRLWHKPFGLLIDATCYDGQNDPPDELFKKMELLSPSELSRQLSRIYIYNMNSTYRKCFRRILRVATKSDANILNPANVEYLLLGSRQDLQAHFHLSQVHLPKETISIATDARYTYQPVTRLSKTKGKIEVTVGVGSSFVQVTTVKKQEVHPSFRLNGIVNDIFHLKDLDEAPTSIPTEDDSAFGLRADNGKIVMYFQSTRKVDVLKEIRKAKAMLSKDTRSLKPFERLIRPQDVPGTLLNLALINLASPDAMLRIASYNLLGALCRAFKFKAASKFMPIRDVSVPLDPTQFIINISKTLAQEEPQLTSDFLNEFFVGWESFSDEQKPLSLAYMAPWIPSLRTSLLVDESDSEKAKEKIASIFRKLVDVTVVEPSLTLTLEYTIWPAIYKDEVLLDIFVDEIIKAALTVGLYDEHTQALTSIVTAIGTITLRGKIISRLRKALNRSSLRPTKFLPENAVWNEICILLQFCLSLSFDCGVQSQLYLPEIFHIVTMLSSTGSYDIRALVHKLLINSIHAACTSFKLEDVKLSKLRSTLEVLSEPRNDSLSIPLVLARDGTSISTTQEAGPALSVIENLASLLFETCSTAAPSVDMANAWRSRWMSLVASTAFQNNPAIQPRAFTVMGCLAREEVDDDLLYQVLVALRNSVGRFGEDNGSDMLVAIVTALSKMIAKLTSASRYGPQLFWLAMSLIRLVPASLFNCAALFLEAVLANIGTTSELRSNKMSQYLLQGRSQLEEATIPLDEAYGIHFTPDSFHSAVCACLARGLTDPSTKVPALRVLSTFLEMTTDSSANSSAKSFSSEFYASPYLALIQARAVTPEDLKECLWSAGINPLSVANLGPSRSLGDLDGVKDKELLLNTAIELVDFQVLDESVQTHTLVWLNELATGRPAVVLHLCPTIASFLDEILLHGQSSSTLGSAHALLQTLSSNPKFTSALESSGMLSDILEDMGFEGLWRSSSFTHSNEPDKQCSILTEKLIELIII</sequence>